<gene>
    <name evidence="2" type="ORF">LTR25_004938</name>
</gene>
<dbReference type="EMBL" id="JAXLQG010000007">
    <property type="protein sequence ID" value="KAK5537686.1"/>
    <property type="molecule type" value="Genomic_DNA"/>
</dbReference>
<dbReference type="SUPFAM" id="SSF89372">
    <property type="entry name" value="Fucose-specific lectin"/>
    <property type="match status" value="1"/>
</dbReference>
<dbReference type="Gene3D" id="2.120.10.70">
    <property type="entry name" value="Fucose-specific lectin"/>
    <property type="match status" value="1"/>
</dbReference>
<name>A0AAV9QCR2_9PEZI</name>
<dbReference type="InterPro" id="IPR012475">
    <property type="entry name" value="Fungal_lectin"/>
</dbReference>
<proteinExistence type="inferred from homology"/>
<evidence type="ECO:0000313" key="3">
    <source>
        <dbReference type="Proteomes" id="UP001345827"/>
    </source>
</evidence>
<dbReference type="Proteomes" id="UP001345827">
    <property type="component" value="Unassembled WGS sequence"/>
</dbReference>
<keyword evidence="3" id="KW-1185">Reference proteome</keyword>
<organism evidence="2 3">
    <name type="scientific">Vermiconidia calcicola</name>
    <dbReference type="NCBI Taxonomy" id="1690605"/>
    <lineage>
        <taxon>Eukaryota</taxon>
        <taxon>Fungi</taxon>
        <taxon>Dikarya</taxon>
        <taxon>Ascomycota</taxon>
        <taxon>Pezizomycotina</taxon>
        <taxon>Dothideomycetes</taxon>
        <taxon>Dothideomycetidae</taxon>
        <taxon>Mycosphaerellales</taxon>
        <taxon>Extremaceae</taxon>
        <taxon>Vermiconidia</taxon>
    </lineage>
</organism>
<comment type="caution">
    <text evidence="2">The sequence shown here is derived from an EMBL/GenBank/DDBJ whole genome shotgun (WGS) entry which is preliminary data.</text>
</comment>
<dbReference type="AlphaFoldDB" id="A0AAV9QCR2"/>
<dbReference type="Pfam" id="PF07938">
    <property type="entry name" value="Fungal_lectin"/>
    <property type="match status" value="1"/>
</dbReference>
<reference evidence="2 3" key="1">
    <citation type="submission" date="2023-06" db="EMBL/GenBank/DDBJ databases">
        <title>Black Yeasts Isolated from many extreme environments.</title>
        <authorList>
            <person name="Coleine C."/>
            <person name="Stajich J.E."/>
            <person name="Selbmann L."/>
        </authorList>
    </citation>
    <scope>NUCLEOTIDE SEQUENCE [LARGE SCALE GENOMIC DNA]</scope>
    <source>
        <strain evidence="2 3">CCFEE 5887</strain>
    </source>
</reference>
<evidence type="ECO:0000313" key="2">
    <source>
        <dbReference type="EMBL" id="KAK5537686.1"/>
    </source>
</evidence>
<evidence type="ECO:0008006" key="4">
    <source>
        <dbReference type="Google" id="ProtNLM"/>
    </source>
</evidence>
<comment type="similarity">
    <text evidence="1">Belongs to the fungal fucose-specific lectin family.</text>
</comment>
<protein>
    <recommendedName>
        <fullName evidence="4">Fucose-specific lectin</fullName>
    </recommendedName>
</protein>
<sequence>MFKIPSIALTGAGSSRDSLLFALHSSNNSVTFHVKTTSGWQSMQGANEPILPQAPAPGSALAATSWIDGGWDEIRFYYISDNIEIMELSGSCSSATVCDWSSGRVILDSGVSTTSGLAVMHWGNSTVANKIVLLFVTSEDTLGQLTYDGLNWSYGISVSVGVAAGSGLTAVILGDDDPVLRAYWIEVSGGTNGLSAAPTGTTVPWTGASLLSLFPCRASRLSAPLASDTDRSILVSSDVPYSFSANLTPKAELASCMYPSQDLSIDYLALFQISTTGDVVEMVKQAGVGVWAPATSSFDQAEDAGGAIGCDGWSDDDDLQNLLVVYATGGLVTEYLLHDGSWSNATIFEE</sequence>
<evidence type="ECO:0000256" key="1">
    <source>
        <dbReference type="ARBA" id="ARBA00009042"/>
    </source>
</evidence>
<accession>A0AAV9QCR2</accession>